<name>A0ABD6MA14_9ENTR</name>
<feature type="compositionally biased region" description="Polar residues" evidence="1">
    <location>
        <begin position="193"/>
        <end position="202"/>
    </location>
</feature>
<dbReference type="Proteomes" id="UP000729009">
    <property type="component" value="Unassembled WGS sequence"/>
</dbReference>
<feature type="domain" description="Bacterial Ig-like" evidence="2">
    <location>
        <begin position="878"/>
        <end position="970"/>
    </location>
</feature>
<protein>
    <recommendedName>
        <fullName evidence="2">Bacterial Ig-like domain-containing protein</fullName>
    </recommendedName>
</protein>
<dbReference type="Gene3D" id="2.60.40.1800">
    <property type="match status" value="1"/>
</dbReference>
<gene>
    <name evidence="3" type="ORF">FCH32_14665</name>
</gene>
<keyword evidence="4" id="KW-1185">Reference proteome</keyword>
<proteinExistence type="predicted"/>
<evidence type="ECO:0000259" key="2">
    <source>
        <dbReference type="Pfam" id="PF19077"/>
    </source>
</evidence>
<dbReference type="NCBIfam" id="NF033510">
    <property type="entry name" value="Ca_tandemer"/>
    <property type="match status" value="1"/>
</dbReference>
<feature type="domain" description="Bacterial Ig-like" evidence="2">
    <location>
        <begin position="401"/>
        <end position="480"/>
    </location>
</feature>
<evidence type="ECO:0000313" key="3">
    <source>
        <dbReference type="EMBL" id="NTZ51528.1"/>
    </source>
</evidence>
<accession>A0ABD6MA14</accession>
<evidence type="ECO:0000256" key="1">
    <source>
        <dbReference type="SAM" id="MobiDB-lite"/>
    </source>
</evidence>
<dbReference type="InterPro" id="IPR044016">
    <property type="entry name" value="Big_13"/>
</dbReference>
<reference evidence="3 4" key="1">
    <citation type="submission" date="2019-05" db="EMBL/GenBank/DDBJ databases">
        <title>Draft genomes of bacterial isolates retrieved from different Forrest soils.</title>
        <authorList>
            <person name="Soares-Castro P."/>
            <person name="Santos P.M."/>
        </authorList>
    </citation>
    <scope>NUCLEOTIDE SEQUENCE [LARGE SCALE GENOMIC DNA]</scope>
    <source>
        <strain evidence="3 4">UMG736</strain>
    </source>
</reference>
<comment type="caution">
    <text evidence="3">The sequence shown here is derived from an EMBL/GenBank/DDBJ whole genome shotgun (WGS) entry which is preliminary data.</text>
</comment>
<dbReference type="EMBL" id="SUQN01000006">
    <property type="protein sequence ID" value="NTZ51528.1"/>
    <property type="molecule type" value="Genomic_DNA"/>
</dbReference>
<dbReference type="Gene3D" id="3.30.420.430">
    <property type="match status" value="4"/>
</dbReference>
<feature type="region of interest" description="Disordered" evidence="1">
    <location>
        <begin position="150"/>
        <end position="206"/>
    </location>
</feature>
<feature type="domain" description="Bacterial Ig-like" evidence="2">
    <location>
        <begin position="198"/>
        <end position="275"/>
    </location>
</feature>
<dbReference type="Pfam" id="PF19077">
    <property type="entry name" value="Big_13"/>
    <property type="match status" value="8"/>
</dbReference>
<feature type="domain" description="Bacterial Ig-like" evidence="2">
    <location>
        <begin position="606"/>
        <end position="686"/>
    </location>
</feature>
<sequence length="1307" mass="135511">MVNHMALVLRLSLPDGKSKTVKLSSRNTKHIHAQPGTHYELIDNETGKAPEGLTVKRKGQNLELEVDGKSLLEIDDFYDIANEPVYLDIHAFTGQQELVTITPATSIEGDSLVYSSAEAADGALSPLVSWSIIGTALALAAGSEAISLPFSHHNDSHDNHQSTPIKPTTPTKPSEKPAPGAIANYQDDVGGEQSRQSTATSTDDTRPAFNIGIGLTEKPKLYVDGKAVAATYDKAKGTLTPDAALTEGKHSITWTKTDKSGHESAQSTALELVVDLTAPAITTNITNYIDDSGDSSVTVNVAVTKDAMPGFKIPIGLNDMPNLYVDGKLVASTYDKTTGVLTPTTRLPDGTHAITYSLTDAAGNVSNKSMVFHVTIDTAAPNTPLPLAHYSDDIGSEKNGNSSSTVTDDLRPGFKIESGLTETIKLYVDGKLTPAKYDKTTGTLTPDVDLPEGKHTFTYTLTDAAGNVSDASSAFTLIIDHTAPGTPAAISSFNDNVGSIKDTSSNSEVTDTLRPGFNVGTGLGDTLKLYVDGKLTAATYNKTTGTLTPDVDLPEGSHQFTYTLTDAAGNESATSAVFSLIIDHTAPGVPAAIASYNDNVGSIQDVNNTSGTTDALRPGFNVGSGLNDTPNLYVDGVLVASVYDRATGTLTPVNDLTGGTHTFTYTLTDKAGNVSGESPVYSLNIDISDPAALTVQLINDTSQNRSVTSDARVMIGGLVEGATWEYTLDGGHSWQAGTGNGVSLNTTEGSHTIQVRQSDAAGRYSPVTELTFTLDQTVVAGTLLLANFDDTGSSAIDLLTQDSTFDLSLSGQDTASTVVYQVSTDGGKTWSTTTAQQSALADGKYSFRSLVRDEANNVGYSNPVNVIVDNAAPVQSAFVDSASDDGISNSDGLISNLNSSPTICIVSEPLVSVVITVNGIDYTGVTDSKGRANIVLTNANLSDGSYPVTVKVTDQAGNESVQSTYSFSVQTPPTTQATILHASDDNASGTFVGDLPSGQSTNDNTPVLMGTLTASLSAGEQVVIYDGATRLGIATVTATDWTFTSKALAIGLHSLTARVENAATGLFSASSQPVEIRVNTLTMGAISDDFGMVMGSVDQNGTTDDTTPTLSGTLGTELAAGEKIAIYDGITLLDYATVNGTTWSFTPSTALNAGAHSLSASIVDSGDNALVATAPADFTVLVTTPLTQTATIDSVTDDVGARTGALVNGESTDDGMLALAGSVSAPLTAGQVVAVYDGTSRLGEAVITGNAWTFSTPALAAGSEHKLTARVENPVTGEQSQASTDFSVIENSVKIVSGSDDVGSVTG</sequence>
<dbReference type="InterPro" id="IPR013783">
    <property type="entry name" value="Ig-like_fold"/>
</dbReference>
<feature type="domain" description="Bacterial Ig-like" evidence="2">
    <location>
        <begin position="500"/>
        <end position="583"/>
    </location>
</feature>
<dbReference type="Gene3D" id="2.60.40.10">
    <property type="entry name" value="Immunoglobulins"/>
    <property type="match status" value="5"/>
</dbReference>
<feature type="compositionally biased region" description="Low complexity" evidence="1">
    <location>
        <begin position="163"/>
        <end position="172"/>
    </location>
</feature>
<feature type="domain" description="Bacterial Ig-like" evidence="2">
    <location>
        <begin position="286"/>
        <end position="378"/>
    </location>
</feature>
<organism evidence="3 4">
    <name type="scientific">Citrobacter gillenii</name>
    <dbReference type="NCBI Taxonomy" id="67828"/>
    <lineage>
        <taxon>Bacteria</taxon>
        <taxon>Pseudomonadati</taxon>
        <taxon>Pseudomonadota</taxon>
        <taxon>Gammaproteobacteria</taxon>
        <taxon>Enterobacterales</taxon>
        <taxon>Enterobacteriaceae</taxon>
        <taxon>Citrobacter</taxon>
        <taxon>Citrobacter freundii complex</taxon>
    </lineage>
</organism>
<feature type="domain" description="Bacterial Ig-like" evidence="2">
    <location>
        <begin position="1095"/>
        <end position="1180"/>
    </location>
</feature>
<feature type="domain" description="Bacterial Ig-like" evidence="2">
    <location>
        <begin position="782"/>
        <end position="870"/>
    </location>
</feature>
<feature type="non-terminal residue" evidence="3">
    <location>
        <position position="1307"/>
    </location>
</feature>
<evidence type="ECO:0000313" key="4">
    <source>
        <dbReference type="Proteomes" id="UP000729009"/>
    </source>
</evidence>